<dbReference type="AlphaFoldDB" id="A0A235F3H0"/>
<comment type="caution">
    <text evidence="14">The sequence shown here is derived from an EMBL/GenBank/DDBJ whole genome shotgun (WGS) entry which is preliminary data.</text>
</comment>
<sequence length="694" mass="77307">MQSCTAVKHLVPNGVAVSVRRLFRFAVLGPGALAADAFFDDIPIVLTASRMAQSPVDAPVAVTIIDREMITASGFTEIHDLMRLVPGFMVADWADGSPSVANHGLGDAYDRRIKVMIDGRTVNSPLWGNTNWQDLPLRVDDLERVEVVRGPNGAAYGVNAFQAVINLITRSPSTESGARVISRLGEDGFYDHGFRANGSADAAIDWRLSGSHRRAVNFRNYVDDGGEVNPRETITRSVLNLSATAQLSTRDELGLMLGISDGTSDRGIPGDLEEPLREDKSRSNFLHLTWRRSFAVDSELTVQYYHQDERMRAAWVNTRYPPLVIPLDMNSDVRRDDLEVQYSTTLSPTWRFMVGAGVRREAARAASMFNTRGTLSGTSSQLFGSVVWSPVEHLKVDLGGTLEDHHYSGPLFSPRFALNYALTPESALRLSAGVSYRTPSLVESNAEQVVRIGSQIKQLFLRAGDDMQPERVRHIEIGYAAMFRELGLGLDVRAFHKHYTDYIDDQRCFYPRQPWERPLPSGERFCPPAPSGYAPFEYDLRDGRGPRSFLFQNAGTFNMTGAEFSVDWHRPGWGRIVLSQAVIDINAGKDVPDPDFDTSAPTSITSLLLMKDLPGRWRASMGYYRHAVMNWLNDGDRVPEQGRFDLRLARSFGEPGSGNEVAVVAQSVGGRYADFHEGRYRHEPRLFASLNLSW</sequence>
<dbReference type="InterPro" id="IPR039426">
    <property type="entry name" value="TonB-dep_rcpt-like"/>
</dbReference>
<evidence type="ECO:0000256" key="3">
    <source>
        <dbReference type="ARBA" id="ARBA00022448"/>
    </source>
</evidence>
<evidence type="ECO:0000256" key="9">
    <source>
        <dbReference type="ARBA" id="ARBA00023237"/>
    </source>
</evidence>
<dbReference type="InterPro" id="IPR000531">
    <property type="entry name" value="Beta-barrel_TonB"/>
</dbReference>
<reference evidence="14 15" key="1">
    <citation type="submission" date="2017-07" db="EMBL/GenBank/DDBJ databases">
        <title>Thauera sp. KNDSS-Mac4 genome sequence and assembly.</title>
        <authorList>
            <person name="Mayilraj S."/>
        </authorList>
    </citation>
    <scope>NUCLEOTIDE SEQUENCE [LARGE SCALE GENOMIC DNA]</scope>
    <source>
        <strain evidence="14 15">KNDSS-Mac4</strain>
    </source>
</reference>
<dbReference type="OrthoDB" id="183532at2"/>
<dbReference type="PANTHER" id="PTHR30069">
    <property type="entry name" value="TONB-DEPENDENT OUTER MEMBRANE RECEPTOR"/>
    <property type="match status" value="1"/>
</dbReference>
<evidence type="ECO:0000256" key="5">
    <source>
        <dbReference type="ARBA" id="ARBA00022692"/>
    </source>
</evidence>
<evidence type="ECO:0000313" key="14">
    <source>
        <dbReference type="EMBL" id="OYD55633.1"/>
    </source>
</evidence>
<dbReference type="GO" id="GO:0015344">
    <property type="term" value="F:siderophore uptake transmembrane transporter activity"/>
    <property type="evidence" value="ECO:0007669"/>
    <property type="project" value="TreeGrafter"/>
</dbReference>
<evidence type="ECO:0000256" key="10">
    <source>
        <dbReference type="PROSITE-ProRule" id="PRU01360"/>
    </source>
</evidence>
<dbReference type="Proteomes" id="UP000215181">
    <property type="component" value="Unassembled WGS sequence"/>
</dbReference>
<keyword evidence="8 14" id="KW-0675">Receptor</keyword>
<keyword evidence="7 10" id="KW-0472">Membrane</keyword>
<keyword evidence="9 10" id="KW-0998">Cell outer membrane</keyword>
<dbReference type="Gene3D" id="2.40.170.20">
    <property type="entry name" value="TonB-dependent receptor, beta-barrel domain"/>
    <property type="match status" value="1"/>
</dbReference>
<name>A0A235F3H0_9RHOO</name>
<feature type="domain" description="TonB-dependent receptor plug" evidence="13">
    <location>
        <begin position="56"/>
        <end position="163"/>
    </location>
</feature>
<organism evidence="14 15">
    <name type="scientific">Thauera propionica</name>
    <dbReference type="NCBI Taxonomy" id="2019431"/>
    <lineage>
        <taxon>Bacteria</taxon>
        <taxon>Pseudomonadati</taxon>
        <taxon>Pseudomonadota</taxon>
        <taxon>Betaproteobacteria</taxon>
        <taxon>Rhodocyclales</taxon>
        <taxon>Zoogloeaceae</taxon>
        <taxon>Thauera</taxon>
    </lineage>
</organism>
<dbReference type="PANTHER" id="PTHR30069:SF27">
    <property type="entry name" value="BLL4766 PROTEIN"/>
    <property type="match status" value="1"/>
</dbReference>
<evidence type="ECO:0000256" key="1">
    <source>
        <dbReference type="ARBA" id="ARBA00004571"/>
    </source>
</evidence>
<dbReference type="InterPro" id="IPR012910">
    <property type="entry name" value="Plug_dom"/>
</dbReference>
<evidence type="ECO:0000313" key="15">
    <source>
        <dbReference type="Proteomes" id="UP000215181"/>
    </source>
</evidence>
<accession>A0A235F3H0</accession>
<evidence type="ECO:0000256" key="8">
    <source>
        <dbReference type="ARBA" id="ARBA00023170"/>
    </source>
</evidence>
<keyword evidence="15" id="KW-1185">Reference proteome</keyword>
<evidence type="ECO:0000259" key="13">
    <source>
        <dbReference type="Pfam" id="PF07715"/>
    </source>
</evidence>
<proteinExistence type="inferred from homology"/>
<dbReference type="GO" id="GO:0044718">
    <property type="term" value="P:siderophore transmembrane transport"/>
    <property type="evidence" value="ECO:0007669"/>
    <property type="project" value="TreeGrafter"/>
</dbReference>
<evidence type="ECO:0000256" key="6">
    <source>
        <dbReference type="ARBA" id="ARBA00023077"/>
    </source>
</evidence>
<keyword evidence="5 10" id="KW-0812">Transmembrane</keyword>
<dbReference type="InterPro" id="IPR037066">
    <property type="entry name" value="Plug_dom_sf"/>
</dbReference>
<evidence type="ECO:0000256" key="2">
    <source>
        <dbReference type="ARBA" id="ARBA00009810"/>
    </source>
</evidence>
<evidence type="ECO:0000256" key="7">
    <source>
        <dbReference type="ARBA" id="ARBA00023136"/>
    </source>
</evidence>
<dbReference type="InterPro" id="IPR036942">
    <property type="entry name" value="Beta-barrel_TonB_sf"/>
</dbReference>
<dbReference type="SUPFAM" id="SSF56935">
    <property type="entry name" value="Porins"/>
    <property type="match status" value="1"/>
</dbReference>
<dbReference type="Pfam" id="PF07715">
    <property type="entry name" value="Plug"/>
    <property type="match status" value="1"/>
</dbReference>
<comment type="subcellular location">
    <subcellularLocation>
        <location evidence="1 10">Cell outer membrane</location>
        <topology evidence="1 10">Multi-pass membrane protein</topology>
    </subcellularLocation>
</comment>
<keyword evidence="4 10" id="KW-1134">Transmembrane beta strand</keyword>
<evidence type="ECO:0000256" key="4">
    <source>
        <dbReference type="ARBA" id="ARBA00022452"/>
    </source>
</evidence>
<dbReference type="Pfam" id="PF00593">
    <property type="entry name" value="TonB_dep_Rec_b-barrel"/>
    <property type="match status" value="1"/>
</dbReference>
<evidence type="ECO:0000256" key="11">
    <source>
        <dbReference type="RuleBase" id="RU003357"/>
    </source>
</evidence>
<keyword evidence="6 11" id="KW-0798">TonB box</keyword>
<dbReference type="EMBL" id="NOIH01000003">
    <property type="protein sequence ID" value="OYD55633.1"/>
    <property type="molecule type" value="Genomic_DNA"/>
</dbReference>
<evidence type="ECO:0000259" key="12">
    <source>
        <dbReference type="Pfam" id="PF00593"/>
    </source>
</evidence>
<comment type="similarity">
    <text evidence="2 10 11">Belongs to the TonB-dependent receptor family.</text>
</comment>
<feature type="domain" description="TonB-dependent receptor-like beta-barrel" evidence="12">
    <location>
        <begin position="264"/>
        <end position="648"/>
    </location>
</feature>
<protein>
    <submittedName>
        <fullName evidence="14">TonB-dependent receptor</fullName>
    </submittedName>
</protein>
<dbReference type="GO" id="GO:0009279">
    <property type="term" value="C:cell outer membrane"/>
    <property type="evidence" value="ECO:0007669"/>
    <property type="project" value="UniProtKB-SubCell"/>
</dbReference>
<gene>
    <name evidence="14" type="ORF">CGK74_04015</name>
</gene>
<dbReference type="Gene3D" id="2.170.130.10">
    <property type="entry name" value="TonB-dependent receptor, plug domain"/>
    <property type="match status" value="1"/>
</dbReference>
<keyword evidence="3 10" id="KW-0813">Transport</keyword>
<dbReference type="PROSITE" id="PS52016">
    <property type="entry name" value="TONB_DEPENDENT_REC_3"/>
    <property type="match status" value="1"/>
</dbReference>